<dbReference type="Proteomes" id="UP000306402">
    <property type="component" value="Unassembled WGS sequence"/>
</dbReference>
<dbReference type="InterPro" id="IPR013785">
    <property type="entry name" value="Aldolase_TIM"/>
</dbReference>
<sequence>MTSIYIMGEVGQAHEGNIALAHAYIDALAECGVDAVKFQIHIAEAESSIHEPFRVPLRYCDETRMEYWRRMEFTEKQWVALKDHCESRGLDFVASPFSIEAVELLERIGVTTFKIGSGEVNNPLMLERIAESGRDIILSSGMSSLTELDNAVEFLKNRNCRISLLQCTSAYPTAPRQWGINMIVELDNRYQIPIGFSDHSGDIFACLAAASSGARLLEFHIVFDKRMPGPDATSSLTIAQATEMIRGVRQIEMALSNPVDKSDCSGFENLKVIFGKSLAVNKSLKKGHKLTFEDLEAKKPAGFGISPKYFGTVLCQALTRDIQKCDFLTEAHL</sequence>
<comment type="caution">
    <text evidence="2">The sequence shown here is derived from an EMBL/GenBank/DDBJ whole genome shotgun (WGS) entry which is preliminary data.</text>
</comment>
<dbReference type="EMBL" id="VCEJ01000008">
    <property type="protein sequence ID" value="TLU98200.1"/>
    <property type="molecule type" value="Genomic_DNA"/>
</dbReference>
<dbReference type="CDD" id="cd11615">
    <property type="entry name" value="SAF_NeuB_like"/>
    <property type="match status" value="1"/>
</dbReference>
<dbReference type="Pfam" id="PF03102">
    <property type="entry name" value="NeuB"/>
    <property type="match status" value="1"/>
</dbReference>
<evidence type="ECO:0000313" key="2">
    <source>
        <dbReference type="EMBL" id="TLU98200.1"/>
    </source>
</evidence>
<name>A0A5R9KPT9_9BACT</name>
<dbReference type="PROSITE" id="PS50844">
    <property type="entry name" value="AFP_LIKE"/>
    <property type="match status" value="1"/>
</dbReference>
<dbReference type="GO" id="GO:0047444">
    <property type="term" value="F:N-acylneuraminate-9-phosphate synthase activity"/>
    <property type="evidence" value="ECO:0007669"/>
    <property type="project" value="TreeGrafter"/>
</dbReference>
<dbReference type="InterPro" id="IPR051690">
    <property type="entry name" value="PseI-like"/>
</dbReference>
<reference evidence="2 3" key="1">
    <citation type="submission" date="2019-05" db="EMBL/GenBank/DDBJ databases">
        <authorList>
            <person name="Qu J.-H."/>
        </authorList>
    </citation>
    <scope>NUCLEOTIDE SEQUENCE [LARGE SCALE GENOMIC DNA]</scope>
    <source>
        <strain evidence="2 3">T17</strain>
    </source>
</reference>
<dbReference type="Gene3D" id="3.90.1210.10">
    <property type="entry name" value="Antifreeze-like/N-acetylneuraminic acid synthase C-terminal domain"/>
    <property type="match status" value="1"/>
</dbReference>
<dbReference type="InterPro" id="IPR057736">
    <property type="entry name" value="SAF_PseI/NeuA/NeuB"/>
</dbReference>
<dbReference type="Gene3D" id="3.20.20.70">
    <property type="entry name" value="Aldolase class I"/>
    <property type="match status" value="1"/>
</dbReference>
<protein>
    <submittedName>
        <fullName evidence="2">N-acetylneuraminate synthase</fullName>
    </submittedName>
</protein>
<dbReference type="RefSeq" id="WP_138368298.1">
    <property type="nucleotide sequence ID" value="NZ_VCEJ01000008.1"/>
</dbReference>
<dbReference type="GO" id="GO:0016051">
    <property type="term" value="P:carbohydrate biosynthetic process"/>
    <property type="evidence" value="ECO:0007669"/>
    <property type="project" value="InterPro"/>
</dbReference>
<dbReference type="InterPro" id="IPR036732">
    <property type="entry name" value="AFP_Neu5c_C_sf"/>
</dbReference>
<dbReference type="PANTHER" id="PTHR42966">
    <property type="entry name" value="N-ACETYLNEURAMINATE SYNTHASE"/>
    <property type="match status" value="1"/>
</dbReference>
<gene>
    <name evidence="2" type="ORF">FEN17_25845</name>
</gene>
<dbReference type="InterPro" id="IPR013132">
    <property type="entry name" value="PseI/NeuA/B-like_N"/>
</dbReference>
<organism evidence="2 3">
    <name type="scientific">Dyadobacter luticola</name>
    <dbReference type="NCBI Taxonomy" id="1979387"/>
    <lineage>
        <taxon>Bacteria</taxon>
        <taxon>Pseudomonadati</taxon>
        <taxon>Bacteroidota</taxon>
        <taxon>Cytophagia</taxon>
        <taxon>Cytophagales</taxon>
        <taxon>Spirosomataceae</taxon>
        <taxon>Dyadobacter</taxon>
    </lineage>
</organism>
<dbReference type="InterPro" id="IPR006190">
    <property type="entry name" value="SAF_AFP_Neu5Ac"/>
</dbReference>
<proteinExistence type="predicted"/>
<dbReference type="SUPFAM" id="SSF51269">
    <property type="entry name" value="AFP III-like domain"/>
    <property type="match status" value="1"/>
</dbReference>
<dbReference type="SUPFAM" id="SSF51569">
    <property type="entry name" value="Aldolase"/>
    <property type="match status" value="1"/>
</dbReference>
<dbReference type="AlphaFoldDB" id="A0A5R9KPT9"/>
<dbReference type="OrthoDB" id="9814210at2"/>
<dbReference type="PANTHER" id="PTHR42966:SF1">
    <property type="entry name" value="SIALIC ACID SYNTHASE"/>
    <property type="match status" value="1"/>
</dbReference>
<evidence type="ECO:0000313" key="3">
    <source>
        <dbReference type="Proteomes" id="UP000306402"/>
    </source>
</evidence>
<feature type="domain" description="AFP-like" evidence="1">
    <location>
        <begin position="277"/>
        <end position="333"/>
    </location>
</feature>
<keyword evidence="3" id="KW-1185">Reference proteome</keyword>
<evidence type="ECO:0000259" key="1">
    <source>
        <dbReference type="PROSITE" id="PS50844"/>
    </source>
</evidence>
<accession>A0A5R9KPT9</accession>